<keyword evidence="2" id="KW-0521">NADP</keyword>
<dbReference type="SUPFAM" id="SSF51430">
    <property type="entry name" value="NAD(P)-linked oxidoreductase"/>
    <property type="match status" value="1"/>
</dbReference>
<dbReference type="Gene3D" id="3.20.20.100">
    <property type="entry name" value="NADP-dependent oxidoreductase domain"/>
    <property type="match status" value="1"/>
</dbReference>
<evidence type="ECO:0000313" key="7">
    <source>
        <dbReference type="Proteomes" id="UP001620626"/>
    </source>
</evidence>
<dbReference type="PANTHER" id="PTHR43827">
    <property type="entry name" value="2,5-DIKETO-D-GLUCONIC ACID REDUCTASE"/>
    <property type="match status" value="1"/>
</dbReference>
<evidence type="ECO:0000256" key="3">
    <source>
        <dbReference type="ARBA" id="ARBA00023002"/>
    </source>
</evidence>
<keyword evidence="7" id="KW-1185">Reference proteome</keyword>
<dbReference type="Gene3D" id="3.10.450.10">
    <property type="match status" value="1"/>
</dbReference>
<accession>A0ABD2I4D0</accession>
<dbReference type="PANTHER" id="PTHR43827:SF3">
    <property type="entry name" value="NADP-DEPENDENT OXIDOREDUCTASE DOMAIN-CONTAINING PROTEIN"/>
    <property type="match status" value="1"/>
</dbReference>
<name>A0ABD2I4D0_9BILA</name>
<gene>
    <name evidence="6" type="ORF">niasHT_038239</name>
</gene>
<evidence type="ECO:0000259" key="5">
    <source>
        <dbReference type="Pfam" id="PF00248"/>
    </source>
</evidence>
<reference evidence="6 7" key="1">
    <citation type="submission" date="2024-10" db="EMBL/GenBank/DDBJ databases">
        <authorList>
            <person name="Kim D."/>
        </authorList>
    </citation>
    <scope>NUCLEOTIDE SEQUENCE [LARGE SCALE GENOMIC DNA]</scope>
    <source>
        <strain evidence="6">BH-2024</strain>
    </source>
</reference>
<dbReference type="Pfam" id="PF00248">
    <property type="entry name" value="Aldo_ket_red"/>
    <property type="match status" value="1"/>
</dbReference>
<dbReference type="SUPFAM" id="SSF54403">
    <property type="entry name" value="Cystatin/monellin"/>
    <property type="match status" value="1"/>
</dbReference>
<keyword evidence="3" id="KW-0560">Oxidoreductase</keyword>
<dbReference type="AlphaFoldDB" id="A0ABD2I4D0"/>
<protein>
    <recommendedName>
        <fullName evidence="5">NADP-dependent oxidoreductase domain-containing protein</fullName>
    </recommendedName>
</protein>
<dbReference type="InterPro" id="IPR046350">
    <property type="entry name" value="Cystatin_sf"/>
</dbReference>
<dbReference type="EMBL" id="JBICBT010001302">
    <property type="protein sequence ID" value="KAL3074008.1"/>
    <property type="molecule type" value="Genomic_DNA"/>
</dbReference>
<evidence type="ECO:0000256" key="1">
    <source>
        <dbReference type="ARBA" id="ARBA00007905"/>
    </source>
</evidence>
<dbReference type="Proteomes" id="UP001620626">
    <property type="component" value="Unassembled WGS sequence"/>
</dbReference>
<evidence type="ECO:0000256" key="4">
    <source>
        <dbReference type="SAM" id="MobiDB-lite"/>
    </source>
</evidence>
<dbReference type="InterPro" id="IPR020471">
    <property type="entry name" value="AKR"/>
</dbReference>
<sequence length="544" mass="62444">MLTGNEAVQRDKDGKEEEEEEEESWTKRFPPYRSETEIEQLDEFSLLHQQIVAGRVVPCCANCAEIREISEIAAQKLNSDRSDGGMPLLDLVKIINSTRQSVAGTAYRVQILFKLRKKDLGKKSEANGSEKSNIQERNDSLSPIYLFKIYRNINETIEINYKEIANFVNVPGGRWCLSTGNFMPKIGLQCSPSWRELKAEQFVLVALEAGIRLFDTSFFGHNRGQISKAIKKFLPLFGLLRTDVFISAKINIVRPENAQDLFRYGPIKKEIDCDQFNSVSDYAHFSVKQCIDQFDGYIDLCLVHYAKDAFKNVSNTCSNNRSDREEVYGVLEHYMDIGTVRSIGVANFDSDHVEHMIKNGIHCVPAVVQCEMHPFLQRDDLLDYCKSAGIFLQAHSIFAYKEQKPSYIKQHQRYLLLKSIASFYKIGTSQLSLWFLMQRAPHVGAVIVEQTDDLYITKNGRPRRVMSCQQLRKLLNGLMSIVCNNSDQIDEADEHYDYDDIPPKSQEHQQLRLLRDEHMRALQRMDLGKSGGGRFTDCEQWKVM</sequence>
<organism evidence="6 7">
    <name type="scientific">Heterodera trifolii</name>
    <dbReference type="NCBI Taxonomy" id="157864"/>
    <lineage>
        <taxon>Eukaryota</taxon>
        <taxon>Metazoa</taxon>
        <taxon>Ecdysozoa</taxon>
        <taxon>Nematoda</taxon>
        <taxon>Chromadorea</taxon>
        <taxon>Rhabditida</taxon>
        <taxon>Tylenchina</taxon>
        <taxon>Tylenchomorpha</taxon>
        <taxon>Tylenchoidea</taxon>
        <taxon>Heteroderidae</taxon>
        <taxon>Heteroderinae</taxon>
        <taxon>Heterodera</taxon>
    </lineage>
</organism>
<feature type="region of interest" description="Disordered" evidence="4">
    <location>
        <begin position="1"/>
        <end position="31"/>
    </location>
</feature>
<comment type="caution">
    <text evidence="6">The sequence shown here is derived from an EMBL/GenBank/DDBJ whole genome shotgun (WGS) entry which is preliminary data.</text>
</comment>
<dbReference type="PRINTS" id="PR00069">
    <property type="entry name" value="ALDKETRDTASE"/>
</dbReference>
<evidence type="ECO:0000256" key="2">
    <source>
        <dbReference type="ARBA" id="ARBA00022857"/>
    </source>
</evidence>
<comment type="similarity">
    <text evidence="1">Belongs to the aldo/keto reductase family.</text>
</comment>
<proteinExistence type="inferred from homology"/>
<dbReference type="GO" id="GO:0016616">
    <property type="term" value="F:oxidoreductase activity, acting on the CH-OH group of donors, NAD or NADP as acceptor"/>
    <property type="evidence" value="ECO:0007669"/>
    <property type="project" value="UniProtKB-ARBA"/>
</dbReference>
<dbReference type="InterPro" id="IPR023210">
    <property type="entry name" value="NADP_OxRdtase_dom"/>
</dbReference>
<feature type="domain" description="NADP-dependent oxidoreductase" evidence="5">
    <location>
        <begin position="198"/>
        <end position="451"/>
    </location>
</feature>
<dbReference type="InterPro" id="IPR036812">
    <property type="entry name" value="NAD(P)_OxRdtase_dom_sf"/>
</dbReference>
<evidence type="ECO:0000313" key="6">
    <source>
        <dbReference type="EMBL" id="KAL3074008.1"/>
    </source>
</evidence>